<dbReference type="PRINTS" id="PR00032">
    <property type="entry name" value="HTHARAC"/>
</dbReference>
<proteinExistence type="predicted"/>
<dbReference type="Pfam" id="PF12833">
    <property type="entry name" value="HTH_18"/>
    <property type="match status" value="1"/>
</dbReference>
<dbReference type="PROSITE" id="PS00041">
    <property type="entry name" value="HTH_ARAC_FAMILY_1"/>
    <property type="match status" value="1"/>
</dbReference>
<sequence>MPMNRLRRNGTLYIRLLLGITISIALTLIVASSTYYFSYTRVLLKETYETDLGNLKMTSQTVEGTTEIAQSLSFQIYQNSTVAKLLFYNEADPFEVQGAMLEMKNYMASMPFIQSIYVYNPAVGFYVVSNEGETGLFTEAELIDRNILDVLDHFQDYKPFTPIPRTFKIDAADEKETGIYSYLCYDAIGFDRAINSAVIVNLSAAWINREIRDGFNGKPSETYIVDDRGKVLSSELEPQRWEPREDALLERLENSHDDGYVVADFKGTKSLVSYTSPDELNWQYLKVMPYRYITEKTNDVRQLSIRIAAGILIGGLLLSWLLSKMLYVPIQRIVTRMNDLESEQRNASYAVRQNALRKLIQLQPFDPVAKLEKLRRTGISFDFTKDYRLVYIRIDRFAELKEQSSRDLLIYKFAVMNISSEVCSKYYRVEAVDLDDDDSLLLLMNALEPDETDRPEWLVPMLEQIQKASREYLRIGLTIGVGQISNKPHELHASFKQVKDASLQRFFRGRESIIETFGIVQPEEAFVFPAAKEKRMIDCLLSGKVEEATKCFRDILEETSTYPIQATESAVSHIRVSLNNILSEVQKNGNMQLGVGSDFLLPEFGSQETAEELVEAYSIFFNDLKTRLTDKRSNKQEDLIRKINELIEANFPDPNLSLNWIADRLDMSTFHISRVYRQHTLTPIVDIINQLRLGKATELLMISDKPIAEIAIMTGYTNSSYFHRMFKKNYGVTPAEFRKSKANHASPM</sequence>
<dbReference type="Gene3D" id="1.10.10.60">
    <property type="entry name" value="Homeodomain-like"/>
    <property type="match status" value="2"/>
</dbReference>
<dbReference type="InterPro" id="IPR018060">
    <property type="entry name" value="HTH_AraC"/>
</dbReference>
<feature type="transmembrane region" description="Helical" evidence="4">
    <location>
        <begin position="12"/>
        <end position="37"/>
    </location>
</feature>
<dbReference type="EMBL" id="JBHSMH010000072">
    <property type="protein sequence ID" value="MFC5470733.1"/>
    <property type="molecule type" value="Genomic_DNA"/>
</dbReference>
<dbReference type="InterPro" id="IPR009057">
    <property type="entry name" value="Homeodomain-like_sf"/>
</dbReference>
<evidence type="ECO:0000256" key="2">
    <source>
        <dbReference type="ARBA" id="ARBA00023125"/>
    </source>
</evidence>
<name>A0ABW0LYC5_9BACL</name>
<dbReference type="InterPro" id="IPR020449">
    <property type="entry name" value="Tscrpt_reg_AraC-type_HTH"/>
</dbReference>
<keyword evidence="3" id="KW-0804">Transcription</keyword>
<dbReference type="SMART" id="SM00342">
    <property type="entry name" value="HTH_ARAC"/>
    <property type="match status" value="1"/>
</dbReference>
<keyword evidence="4" id="KW-0812">Transmembrane</keyword>
<evidence type="ECO:0000256" key="1">
    <source>
        <dbReference type="ARBA" id="ARBA00023015"/>
    </source>
</evidence>
<keyword evidence="7" id="KW-1185">Reference proteome</keyword>
<dbReference type="SUPFAM" id="SSF46689">
    <property type="entry name" value="Homeodomain-like"/>
    <property type="match status" value="1"/>
</dbReference>
<dbReference type="PANTHER" id="PTHR43280">
    <property type="entry name" value="ARAC-FAMILY TRANSCRIPTIONAL REGULATOR"/>
    <property type="match status" value="1"/>
</dbReference>
<evidence type="ECO:0000259" key="5">
    <source>
        <dbReference type="PROSITE" id="PS01124"/>
    </source>
</evidence>
<keyword evidence="4" id="KW-1133">Transmembrane helix</keyword>
<accession>A0ABW0LYC5</accession>
<dbReference type="RefSeq" id="WP_209749225.1">
    <property type="nucleotide sequence ID" value="NZ_JBHSMH010000072.1"/>
</dbReference>
<gene>
    <name evidence="6" type="ORF">ACFPPD_18760</name>
</gene>
<dbReference type="InterPro" id="IPR018062">
    <property type="entry name" value="HTH_AraC-typ_CS"/>
</dbReference>
<keyword evidence="2" id="KW-0238">DNA-binding</keyword>
<feature type="transmembrane region" description="Helical" evidence="4">
    <location>
        <begin position="303"/>
        <end position="322"/>
    </location>
</feature>
<evidence type="ECO:0000256" key="3">
    <source>
        <dbReference type="ARBA" id="ARBA00023163"/>
    </source>
</evidence>
<keyword evidence="4" id="KW-0472">Membrane</keyword>
<protein>
    <submittedName>
        <fullName evidence="6">AraC family transcriptional regulator</fullName>
    </submittedName>
</protein>
<keyword evidence="1" id="KW-0805">Transcription regulation</keyword>
<reference evidence="7" key="1">
    <citation type="journal article" date="2019" name="Int. J. Syst. Evol. Microbiol.">
        <title>The Global Catalogue of Microorganisms (GCM) 10K type strain sequencing project: providing services to taxonomists for standard genome sequencing and annotation.</title>
        <authorList>
            <consortium name="The Broad Institute Genomics Platform"/>
            <consortium name="The Broad Institute Genome Sequencing Center for Infectious Disease"/>
            <person name="Wu L."/>
            <person name="Ma J."/>
        </authorList>
    </citation>
    <scope>NUCLEOTIDE SEQUENCE [LARGE SCALE GENOMIC DNA]</scope>
    <source>
        <strain evidence="7">CCUG 57113</strain>
    </source>
</reference>
<organism evidence="6 7">
    <name type="scientific">Cohnella suwonensis</name>
    <dbReference type="NCBI Taxonomy" id="696072"/>
    <lineage>
        <taxon>Bacteria</taxon>
        <taxon>Bacillati</taxon>
        <taxon>Bacillota</taxon>
        <taxon>Bacilli</taxon>
        <taxon>Bacillales</taxon>
        <taxon>Paenibacillaceae</taxon>
        <taxon>Cohnella</taxon>
    </lineage>
</organism>
<dbReference type="PANTHER" id="PTHR43280:SF28">
    <property type="entry name" value="HTH-TYPE TRANSCRIPTIONAL ACTIVATOR RHAS"/>
    <property type="match status" value="1"/>
</dbReference>
<dbReference type="PROSITE" id="PS01124">
    <property type="entry name" value="HTH_ARAC_FAMILY_2"/>
    <property type="match status" value="1"/>
</dbReference>
<evidence type="ECO:0000256" key="4">
    <source>
        <dbReference type="SAM" id="Phobius"/>
    </source>
</evidence>
<comment type="caution">
    <text evidence="6">The sequence shown here is derived from an EMBL/GenBank/DDBJ whole genome shotgun (WGS) entry which is preliminary data.</text>
</comment>
<feature type="domain" description="HTH araC/xylS-type" evidence="5">
    <location>
        <begin position="641"/>
        <end position="740"/>
    </location>
</feature>
<evidence type="ECO:0000313" key="6">
    <source>
        <dbReference type="EMBL" id="MFC5470733.1"/>
    </source>
</evidence>
<dbReference type="Proteomes" id="UP001596105">
    <property type="component" value="Unassembled WGS sequence"/>
</dbReference>
<evidence type="ECO:0000313" key="7">
    <source>
        <dbReference type="Proteomes" id="UP001596105"/>
    </source>
</evidence>